<dbReference type="PANTHER" id="PTHR24114:SF2">
    <property type="entry name" value="F-BOX DOMAIN-CONTAINING PROTEIN-RELATED"/>
    <property type="match status" value="1"/>
</dbReference>
<sequence length="817" mass="93667">MTDASLLTLPIEVIHHILAYCDTQTILLSIRPVCKHLYSIVNSYDQFELTLDWKSKSKFQWMYRLIPTEGIVKLNILRNEYDGFVDFFLSVCDLRQFTRLRSLTIQHVGEKDLISFFQLINTHTLTSLSINPYKREISTVLFHITSAIEKFQIRRLCMDKCDHIVTHMSWPVDCTLTRLEIGACHYHEYITVLQRLPQLRTIIMKQCVMNDNDVTTPSTSDTKFCSLLKSLTITDFSLFSQQQLELLISFTPVLVHLKLTARERRRFDYVFDGLYWENFIRINLLSLKKFEICFHTETHAVNDLVELITPFRTPFWVEEKRWLIACAFIIWRNEDIWLYTMPISVDIDRDLIRCEISSRDGVCRLTKRCLNQVFDITADETLKILGCFSSGITDKEMRYLSDGLQNNTTITTLSISSKNIGSRGIQHLATALQNNTTLTALHLNSNHIEEEGAQYLGDALKKNTTLTTLELKWNEMGPREAYNLARALRKNATLTTLDLCGNNLKDEGMQHLGDALRKNATLTTLNLQANQIRAAGIQHLANGLRNNKKLATLDLKSNSIGEAGAPYLADILRNNTTLTALYLEYNYIKDDGVQYVASALRHNATLTILSLCENGIKGEGAQYLADALRNNSTLKKLYLYQNRITPDGAKHLADALRINTTLTTFGIGWNLTGIELAQHFAEVIRHNKTLIELDIHYNYLGDEGAAYIADALRYNTKLAVLDVSSNGIRQKGLKQLADALENNTALTAIDLCFNGMEVSDAKYFANTIRNNRMLTEVRLLDEHSWEGHSWELNELHKKDKRLRYEHNRGYRHFVSRD</sequence>
<dbReference type="Pfam" id="PF13516">
    <property type="entry name" value="LRR_6"/>
    <property type="match status" value="9"/>
</dbReference>
<evidence type="ECO:0000313" key="4">
    <source>
        <dbReference type="Proteomes" id="UP000663855"/>
    </source>
</evidence>
<feature type="domain" description="F-box" evidence="1">
    <location>
        <begin position="3"/>
        <end position="56"/>
    </location>
</feature>
<dbReference type="AlphaFoldDB" id="A0A815AVC0"/>
<dbReference type="SMART" id="SM00256">
    <property type="entry name" value="FBOX"/>
    <property type="match status" value="1"/>
</dbReference>
<dbReference type="PROSITE" id="PS50181">
    <property type="entry name" value="FBOX"/>
    <property type="match status" value="1"/>
</dbReference>
<dbReference type="InterPro" id="IPR052394">
    <property type="entry name" value="LRR-containing"/>
</dbReference>
<dbReference type="Proteomes" id="UP000663834">
    <property type="component" value="Unassembled WGS sequence"/>
</dbReference>
<evidence type="ECO:0000313" key="3">
    <source>
        <dbReference type="EMBL" id="CAF1671203.1"/>
    </source>
</evidence>
<name>A0A815AVC0_9BILA</name>
<dbReference type="SMART" id="SM00368">
    <property type="entry name" value="LRR_RI"/>
    <property type="match status" value="13"/>
</dbReference>
<dbReference type="SUPFAM" id="SSF81383">
    <property type="entry name" value="F-box domain"/>
    <property type="match status" value="1"/>
</dbReference>
<dbReference type="OrthoDB" id="272549at2759"/>
<evidence type="ECO:0000259" key="1">
    <source>
        <dbReference type="PROSITE" id="PS50181"/>
    </source>
</evidence>
<organism evidence="2 4">
    <name type="scientific">Rotaria magnacalcarata</name>
    <dbReference type="NCBI Taxonomy" id="392030"/>
    <lineage>
        <taxon>Eukaryota</taxon>
        <taxon>Metazoa</taxon>
        <taxon>Spiralia</taxon>
        <taxon>Gnathifera</taxon>
        <taxon>Rotifera</taxon>
        <taxon>Eurotatoria</taxon>
        <taxon>Bdelloidea</taxon>
        <taxon>Philodinida</taxon>
        <taxon>Philodinidae</taxon>
        <taxon>Rotaria</taxon>
    </lineage>
</organism>
<gene>
    <name evidence="2" type="ORF">CJN711_LOCUS15023</name>
    <name evidence="3" type="ORF">KQP761_LOCUS34291</name>
</gene>
<dbReference type="InterPro" id="IPR001810">
    <property type="entry name" value="F-box_dom"/>
</dbReference>
<dbReference type="InterPro" id="IPR032675">
    <property type="entry name" value="LRR_dom_sf"/>
</dbReference>
<reference evidence="2" key="1">
    <citation type="submission" date="2021-02" db="EMBL/GenBank/DDBJ databases">
        <authorList>
            <person name="Nowell W R."/>
        </authorList>
    </citation>
    <scope>NUCLEOTIDE SEQUENCE</scope>
</reference>
<dbReference type="EMBL" id="CAJNOV010006831">
    <property type="protein sequence ID" value="CAF1261734.1"/>
    <property type="molecule type" value="Genomic_DNA"/>
</dbReference>
<dbReference type="Pfam" id="PF00646">
    <property type="entry name" value="F-box"/>
    <property type="match status" value="1"/>
</dbReference>
<comment type="caution">
    <text evidence="2">The sequence shown here is derived from an EMBL/GenBank/DDBJ whole genome shotgun (WGS) entry which is preliminary data.</text>
</comment>
<accession>A0A815AVC0</accession>
<dbReference type="InterPro" id="IPR001611">
    <property type="entry name" value="Leu-rich_rpt"/>
</dbReference>
<dbReference type="EMBL" id="CAJNOW010019226">
    <property type="protein sequence ID" value="CAF1671203.1"/>
    <property type="molecule type" value="Genomic_DNA"/>
</dbReference>
<protein>
    <recommendedName>
        <fullName evidence="1">F-box domain-containing protein</fullName>
    </recommendedName>
</protein>
<proteinExistence type="predicted"/>
<dbReference type="Proteomes" id="UP000663855">
    <property type="component" value="Unassembled WGS sequence"/>
</dbReference>
<dbReference type="SUPFAM" id="SSF52047">
    <property type="entry name" value="RNI-like"/>
    <property type="match status" value="2"/>
</dbReference>
<dbReference type="Gene3D" id="3.80.10.10">
    <property type="entry name" value="Ribonuclease Inhibitor"/>
    <property type="match status" value="5"/>
</dbReference>
<evidence type="ECO:0000313" key="2">
    <source>
        <dbReference type="EMBL" id="CAF1261734.1"/>
    </source>
</evidence>
<dbReference type="PANTHER" id="PTHR24114">
    <property type="entry name" value="LEUCINE RICH REPEAT FAMILY PROTEIN"/>
    <property type="match status" value="1"/>
</dbReference>
<dbReference type="InterPro" id="IPR036047">
    <property type="entry name" value="F-box-like_dom_sf"/>
</dbReference>